<dbReference type="GO" id="GO:0070403">
    <property type="term" value="F:NAD+ binding"/>
    <property type="evidence" value="ECO:0007669"/>
    <property type="project" value="InterPro"/>
</dbReference>
<organism evidence="6 7">
    <name type="scientific">Thiomonas bhubaneswarensis</name>
    <dbReference type="NCBI Taxonomy" id="339866"/>
    <lineage>
        <taxon>Bacteria</taxon>
        <taxon>Pseudomonadati</taxon>
        <taxon>Pseudomonadota</taxon>
        <taxon>Betaproteobacteria</taxon>
        <taxon>Burkholderiales</taxon>
        <taxon>Thiomonas</taxon>
    </lineage>
</organism>
<dbReference type="EC" id="2.3.1.286" evidence="1"/>
<evidence type="ECO:0000313" key="7">
    <source>
        <dbReference type="Proteomes" id="UP000183649"/>
    </source>
</evidence>
<evidence type="ECO:0000313" key="6">
    <source>
        <dbReference type="EMBL" id="CUB00918.1"/>
    </source>
</evidence>
<keyword evidence="7" id="KW-1185">Reference proteome</keyword>
<keyword evidence="2" id="KW-0808">Transferase</keyword>
<evidence type="ECO:0000256" key="4">
    <source>
        <dbReference type="PROSITE-ProRule" id="PRU00236"/>
    </source>
</evidence>
<sequence>MSARLDATGQSIERAAELIAEADGLVITAGAGMGVESGLPEFRGEKGFWRAYPALGARGMDFTAIANPAAFQADARLAWGFYGHRLALYRRTRPHAGFGILRQWAARMTHGARVFTSNVDGQFQAIGFADAQIVECHGSIHALQCLEPCSDAVWSAAGFEPQVDEAAGRLVNALPRCPLCGGVARPNILMFGDWGWIDAKPRKRAGLQRWLGTVAKPVVVEIGAGTAVSSVRHFAQGVAREFGGRLVRINPADSAVPDGLGVGIALGALEALRRIDVAMKRTSHA</sequence>
<dbReference type="Gene3D" id="3.40.50.1220">
    <property type="entry name" value="TPP-binding domain"/>
    <property type="match status" value="1"/>
</dbReference>
<dbReference type="RefSeq" id="WP_055451855.1">
    <property type="nucleotide sequence ID" value="NZ_CYHF01000019.1"/>
</dbReference>
<proteinExistence type="predicted"/>
<dbReference type="InterPro" id="IPR026590">
    <property type="entry name" value="Ssirtuin_cat_dom"/>
</dbReference>
<dbReference type="PANTHER" id="PTHR11085">
    <property type="entry name" value="NAD-DEPENDENT PROTEIN DEACYLASE SIRTUIN-5, MITOCHONDRIAL-RELATED"/>
    <property type="match status" value="1"/>
</dbReference>
<evidence type="ECO:0000256" key="2">
    <source>
        <dbReference type="ARBA" id="ARBA00022679"/>
    </source>
</evidence>
<dbReference type="PANTHER" id="PTHR11085:SF4">
    <property type="entry name" value="NAD-DEPENDENT PROTEIN DEACYLASE"/>
    <property type="match status" value="1"/>
</dbReference>
<protein>
    <recommendedName>
        <fullName evidence="1">protein acetyllysine N-acetyltransferase</fullName>
        <ecNumber evidence="1">2.3.1.286</ecNumber>
    </recommendedName>
</protein>
<dbReference type="InterPro" id="IPR050134">
    <property type="entry name" value="NAD-dep_sirtuin_deacylases"/>
</dbReference>
<name>A0A0K6ICZ0_9BURK</name>
<dbReference type="STRING" id="339866.GCA_001418255_03081"/>
<dbReference type="EMBL" id="CYHF01000019">
    <property type="protein sequence ID" value="CUB00918.1"/>
    <property type="molecule type" value="Genomic_DNA"/>
</dbReference>
<dbReference type="InterPro" id="IPR026591">
    <property type="entry name" value="Sirtuin_cat_small_dom_sf"/>
</dbReference>
<dbReference type="Proteomes" id="UP000183649">
    <property type="component" value="Unassembled WGS sequence"/>
</dbReference>
<gene>
    <name evidence="6" type="ORF">Ga0061069_1194</name>
</gene>
<feature type="domain" description="Deacetylase sirtuin-type" evidence="5">
    <location>
        <begin position="5"/>
        <end position="285"/>
    </location>
</feature>
<dbReference type="PROSITE" id="PS50305">
    <property type="entry name" value="SIRTUIN"/>
    <property type="match status" value="1"/>
</dbReference>
<reference evidence="7" key="1">
    <citation type="submission" date="2015-08" db="EMBL/GenBank/DDBJ databases">
        <authorList>
            <person name="Varghese N."/>
        </authorList>
    </citation>
    <scope>NUCLEOTIDE SEQUENCE [LARGE SCALE GENOMIC DNA]</scope>
    <source>
        <strain evidence="7">DSM 18181</strain>
    </source>
</reference>
<accession>A0A0K6ICZ0</accession>
<dbReference type="Pfam" id="PF02146">
    <property type="entry name" value="SIR2"/>
    <property type="match status" value="1"/>
</dbReference>
<dbReference type="SUPFAM" id="SSF52467">
    <property type="entry name" value="DHS-like NAD/FAD-binding domain"/>
    <property type="match status" value="1"/>
</dbReference>
<comment type="caution">
    <text evidence="4">Lacks conserved residue(s) required for the propagation of feature annotation.</text>
</comment>
<dbReference type="InterPro" id="IPR029035">
    <property type="entry name" value="DHS-like_NAD/FAD-binding_dom"/>
</dbReference>
<dbReference type="GO" id="GO:0017136">
    <property type="term" value="F:histone deacetylase activity, NAD-dependent"/>
    <property type="evidence" value="ECO:0007669"/>
    <property type="project" value="TreeGrafter"/>
</dbReference>
<evidence type="ECO:0000256" key="1">
    <source>
        <dbReference type="ARBA" id="ARBA00012928"/>
    </source>
</evidence>
<dbReference type="OrthoDB" id="9800582at2"/>
<dbReference type="InterPro" id="IPR003000">
    <property type="entry name" value="Sirtuin"/>
</dbReference>
<evidence type="ECO:0000259" key="5">
    <source>
        <dbReference type="PROSITE" id="PS50305"/>
    </source>
</evidence>
<keyword evidence="3" id="KW-0520">NAD</keyword>
<dbReference type="Gene3D" id="3.30.1600.10">
    <property type="entry name" value="SIR2/SIRT2 'Small Domain"/>
    <property type="match status" value="1"/>
</dbReference>
<dbReference type="AlphaFoldDB" id="A0A0K6ICZ0"/>
<evidence type="ECO:0000256" key="3">
    <source>
        <dbReference type="ARBA" id="ARBA00023027"/>
    </source>
</evidence>